<gene>
    <name evidence="1" type="ORF">DEO72_LG1g2365</name>
</gene>
<dbReference type="AlphaFoldDB" id="A0A4D6KU32"/>
<dbReference type="EMBL" id="CP039345">
    <property type="protein sequence ID" value="QCD78729.1"/>
    <property type="molecule type" value="Genomic_DNA"/>
</dbReference>
<dbReference type="Proteomes" id="UP000501690">
    <property type="component" value="Linkage Group LG1"/>
</dbReference>
<proteinExistence type="predicted"/>
<protein>
    <submittedName>
        <fullName evidence="1">Uncharacterized protein</fullName>
    </submittedName>
</protein>
<sequence>MVVFVFAAAATATNYGSASPWSSDQVSLVHVGDAFAVEAFSSHAIVVVSGLAMVVLIHDHGGAIWWCVALTMELLLRWLRQSVYVRSGGGVP</sequence>
<organism evidence="1 2">
    <name type="scientific">Vigna unguiculata</name>
    <name type="common">Cowpea</name>
    <dbReference type="NCBI Taxonomy" id="3917"/>
    <lineage>
        <taxon>Eukaryota</taxon>
        <taxon>Viridiplantae</taxon>
        <taxon>Streptophyta</taxon>
        <taxon>Embryophyta</taxon>
        <taxon>Tracheophyta</taxon>
        <taxon>Spermatophyta</taxon>
        <taxon>Magnoliopsida</taxon>
        <taxon>eudicotyledons</taxon>
        <taxon>Gunneridae</taxon>
        <taxon>Pentapetalae</taxon>
        <taxon>rosids</taxon>
        <taxon>fabids</taxon>
        <taxon>Fabales</taxon>
        <taxon>Fabaceae</taxon>
        <taxon>Papilionoideae</taxon>
        <taxon>50 kb inversion clade</taxon>
        <taxon>NPAAA clade</taxon>
        <taxon>indigoferoid/millettioid clade</taxon>
        <taxon>Phaseoleae</taxon>
        <taxon>Vigna</taxon>
    </lineage>
</organism>
<accession>A0A4D6KU32</accession>
<name>A0A4D6KU32_VIGUN</name>
<keyword evidence="2" id="KW-1185">Reference proteome</keyword>
<evidence type="ECO:0000313" key="1">
    <source>
        <dbReference type="EMBL" id="QCD78729.1"/>
    </source>
</evidence>
<reference evidence="1 2" key="1">
    <citation type="submission" date="2019-04" db="EMBL/GenBank/DDBJ databases">
        <title>An improved genome assembly and genetic linkage map for asparagus bean, Vigna unguiculata ssp. sesquipedialis.</title>
        <authorList>
            <person name="Xia Q."/>
            <person name="Zhang R."/>
            <person name="Dong Y."/>
        </authorList>
    </citation>
    <scope>NUCLEOTIDE SEQUENCE [LARGE SCALE GENOMIC DNA]</scope>
    <source>
        <tissue evidence="1">Leaf</tissue>
    </source>
</reference>
<evidence type="ECO:0000313" key="2">
    <source>
        <dbReference type="Proteomes" id="UP000501690"/>
    </source>
</evidence>